<sequence length="293" mass="32819">MIESIVLENLSIGTSLPININNREYVLDSADFGTIQSSRNTYKYINQVGVYVTGTTLESRTINIIGWVVADSQADMTRRKNFLNRFVNPLQQLRLHYEEYQIDGIPTKTISYGTDISTNNEVLCKFMISLFCPDPLFHTENGTNVLIADWLPKFHFPLIIPKDKGIIMGLRSPASIATLNNDGSMPCGFVVTFEASGTVKNPYILNILTQEKIRLVEIMEAGETLRVSTVPNNKTVKKISDGVETNAFNLLDLSSTFFSLPVGETYIRYGAEEGVVNLSVEVYYDTGYLEVQK</sequence>
<evidence type="ECO:0000259" key="2">
    <source>
        <dbReference type="Pfam" id="PF22768"/>
    </source>
</evidence>
<feature type="domain" description="Siphovirus-type tail component RIFT-related" evidence="1">
    <location>
        <begin position="31"/>
        <end position="132"/>
    </location>
</feature>
<dbReference type="Gene3D" id="2.40.30.200">
    <property type="match status" value="1"/>
</dbReference>
<accession>A0A8S5N4U2</accession>
<evidence type="ECO:0000313" key="3">
    <source>
        <dbReference type="EMBL" id="DAD89351.1"/>
    </source>
</evidence>
<name>A0A8S5N4U2_9CAUD</name>
<dbReference type="Pfam" id="PF05709">
    <property type="entry name" value="Sipho_tail"/>
    <property type="match status" value="1"/>
</dbReference>
<organism evidence="3">
    <name type="scientific">Podoviridae sp. ctiJY10</name>
    <dbReference type="NCBI Taxonomy" id="2826572"/>
    <lineage>
        <taxon>Viruses</taxon>
        <taxon>Duplodnaviria</taxon>
        <taxon>Heunggongvirae</taxon>
        <taxon>Uroviricota</taxon>
        <taxon>Caudoviricetes</taxon>
    </lineage>
</organism>
<reference evidence="3" key="1">
    <citation type="journal article" date="2021" name="Proc. Natl. Acad. Sci. U.S.A.">
        <title>A Catalog of Tens of Thousands of Viruses from Human Metagenomes Reveals Hidden Associations with Chronic Diseases.</title>
        <authorList>
            <person name="Tisza M.J."/>
            <person name="Buck C.B."/>
        </authorList>
    </citation>
    <scope>NUCLEOTIDE SEQUENCE</scope>
    <source>
        <strain evidence="3">CtiJY10</strain>
    </source>
</reference>
<proteinExistence type="predicted"/>
<dbReference type="InterPro" id="IPR008841">
    <property type="entry name" value="Siphovirus-type_tail_N"/>
</dbReference>
<dbReference type="Pfam" id="PF22768">
    <property type="entry name" value="SPP1_Dit"/>
    <property type="match status" value="1"/>
</dbReference>
<evidence type="ECO:0000259" key="1">
    <source>
        <dbReference type="Pfam" id="PF05709"/>
    </source>
</evidence>
<feature type="domain" description="Siphovirus-type tail component C-terminal" evidence="2">
    <location>
        <begin position="182"/>
        <end position="286"/>
    </location>
</feature>
<protein>
    <submittedName>
        <fullName evidence="3">Tail protein</fullName>
    </submittedName>
</protein>
<dbReference type="InterPro" id="IPR054738">
    <property type="entry name" value="Siphovirus-type_tail_C"/>
</dbReference>
<dbReference type="Gene3D" id="2.60.120.860">
    <property type="match status" value="1"/>
</dbReference>
<dbReference type="EMBL" id="BK015060">
    <property type="protein sequence ID" value="DAD89351.1"/>
    <property type="molecule type" value="Genomic_DNA"/>
</dbReference>